<keyword evidence="2" id="KW-1185">Reference proteome</keyword>
<gene>
    <name evidence="1" type="ORF">U9M48_013079</name>
</gene>
<name>A0AAQ3WJ88_PASNO</name>
<reference evidence="1 2" key="1">
    <citation type="submission" date="2024-02" db="EMBL/GenBank/DDBJ databases">
        <title>High-quality chromosome-scale genome assembly of Pensacola bahiagrass (Paspalum notatum Flugge var. saurae).</title>
        <authorList>
            <person name="Vega J.M."/>
            <person name="Podio M."/>
            <person name="Orjuela J."/>
            <person name="Siena L.A."/>
            <person name="Pessino S.C."/>
            <person name="Combes M.C."/>
            <person name="Mariac C."/>
            <person name="Albertini E."/>
            <person name="Pupilli F."/>
            <person name="Ortiz J.P.A."/>
            <person name="Leblanc O."/>
        </authorList>
    </citation>
    <scope>NUCLEOTIDE SEQUENCE [LARGE SCALE GENOMIC DNA]</scope>
    <source>
        <strain evidence="1">R1</strain>
        <tissue evidence="1">Leaf</tissue>
    </source>
</reference>
<evidence type="ECO:0000313" key="2">
    <source>
        <dbReference type="Proteomes" id="UP001341281"/>
    </source>
</evidence>
<sequence>MNITVGGSLLSRTWKDAHKILSDICLACKYNRERKDEGVKKPKVHMAPISAIFEDQPLVKKTTVSYASNEED</sequence>
<proteinExistence type="predicted"/>
<evidence type="ECO:0000313" key="1">
    <source>
        <dbReference type="EMBL" id="WVZ63448.1"/>
    </source>
</evidence>
<dbReference type="EMBL" id="CP144747">
    <property type="protein sequence ID" value="WVZ63448.1"/>
    <property type="molecule type" value="Genomic_DNA"/>
</dbReference>
<dbReference type="AlphaFoldDB" id="A0AAQ3WJ88"/>
<accession>A0AAQ3WJ88</accession>
<organism evidence="1 2">
    <name type="scientific">Paspalum notatum var. saurae</name>
    <dbReference type="NCBI Taxonomy" id="547442"/>
    <lineage>
        <taxon>Eukaryota</taxon>
        <taxon>Viridiplantae</taxon>
        <taxon>Streptophyta</taxon>
        <taxon>Embryophyta</taxon>
        <taxon>Tracheophyta</taxon>
        <taxon>Spermatophyta</taxon>
        <taxon>Magnoliopsida</taxon>
        <taxon>Liliopsida</taxon>
        <taxon>Poales</taxon>
        <taxon>Poaceae</taxon>
        <taxon>PACMAD clade</taxon>
        <taxon>Panicoideae</taxon>
        <taxon>Andropogonodae</taxon>
        <taxon>Paspaleae</taxon>
        <taxon>Paspalinae</taxon>
        <taxon>Paspalum</taxon>
    </lineage>
</organism>
<protein>
    <submittedName>
        <fullName evidence="1">Uncharacterized protein</fullName>
    </submittedName>
</protein>
<dbReference type="Proteomes" id="UP001341281">
    <property type="component" value="Chromosome 03"/>
</dbReference>